<accession>A0A240EKC6</accession>
<keyword evidence="4" id="KW-1185">Reference proteome</keyword>
<name>A0A240EKC6_9VIBR</name>
<dbReference type="Pfam" id="PF13369">
    <property type="entry name" value="Transglut_core2"/>
    <property type="match status" value="1"/>
</dbReference>
<feature type="domain" description="Protein SirB1 N-terminal" evidence="2">
    <location>
        <begin position="35"/>
        <end position="184"/>
    </location>
</feature>
<dbReference type="InterPro" id="IPR011990">
    <property type="entry name" value="TPR-like_helical_dom_sf"/>
</dbReference>
<dbReference type="Pfam" id="PF13371">
    <property type="entry name" value="TPR_9"/>
    <property type="match status" value="1"/>
</dbReference>
<comment type="similarity">
    <text evidence="1">Belongs to the UPF0162 family.</text>
</comment>
<sequence length="269" mass="30847">MIELFDEDFDAIELVEGALILNKAVDPNTQEHWAELELARLLEEAEQQLFHLRDDKQRLDSLLRLFYTEWQFSGDHDAYFSSDNAFIDKVLERRKGIPVSLGAILLFLGRKLGLPLEAVTFPTQFLIKVCWPNEGPSYINPYDGKYVSKKRLHAWLIGNEGPLVKLQAKHLATVDNPTVIGRWLALLKSALLREEKYTLALQCTDLALTFVPDDPYEIRDRGYIYQQLDCHQIAATDFQYFIDQCPDDPAIELLKTQVSAISRSPVTLH</sequence>
<reference evidence="4" key="1">
    <citation type="submission" date="2016-06" db="EMBL/GenBank/DDBJ databases">
        <authorList>
            <person name="Rodrigo-Torres L."/>
            <person name="Arahal R.D."/>
            <person name="Lucena T."/>
        </authorList>
    </citation>
    <scope>NUCLEOTIDE SEQUENCE [LARGE SCALE GENOMIC DNA]</scope>
    <source>
        <strain evidence="4">CECT8203</strain>
    </source>
</reference>
<evidence type="ECO:0000259" key="2">
    <source>
        <dbReference type="Pfam" id="PF13369"/>
    </source>
</evidence>
<proteinExistence type="inferred from homology"/>
<evidence type="ECO:0000313" key="3">
    <source>
        <dbReference type="EMBL" id="SNX48693.1"/>
    </source>
</evidence>
<dbReference type="EMBL" id="OANU01000031">
    <property type="protein sequence ID" value="SNX48693.1"/>
    <property type="molecule type" value="Genomic_DNA"/>
</dbReference>
<dbReference type="RefSeq" id="WP_096993839.1">
    <property type="nucleotide sequence ID" value="NZ_JBHSII010000001.1"/>
</dbReference>
<dbReference type="Gene3D" id="1.25.40.10">
    <property type="entry name" value="Tetratricopeptide repeat domain"/>
    <property type="match status" value="1"/>
</dbReference>
<dbReference type="PANTHER" id="PTHR31350:SF21">
    <property type="entry name" value="F-BOX ONLY PROTEIN 21"/>
    <property type="match status" value="1"/>
</dbReference>
<dbReference type="AlphaFoldDB" id="A0A240EKC6"/>
<protein>
    <recommendedName>
        <fullName evidence="2">Protein SirB1 N-terminal domain-containing protein</fullName>
    </recommendedName>
</protein>
<organism evidence="3 4">
    <name type="scientific">Vibrio thalassae</name>
    <dbReference type="NCBI Taxonomy" id="1243014"/>
    <lineage>
        <taxon>Bacteria</taxon>
        <taxon>Pseudomonadati</taxon>
        <taxon>Pseudomonadota</taxon>
        <taxon>Gammaproteobacteria</taxon>
        <taxon>Vibrionales</taxon>
        <taxon>Vibrionaceae</taxon>
        <taxon>Vibrio</taxon>
    </lineage>
</organism>
<gene>
    <name evidence="3" type="ORF">VTH8203_02315</name>
</gene>
<evidence type="ECO:0000256" key="1">
    <source>
        <dbReference type="ARBA" id="ARBA00007100"/>
    </source>
</evidence>
<dbReference type="OrthoDB" id="232498at2"/>
<evidence type="ECO:0000313" key="4">
    <source>
        <dbReference type="Proteomes" id="UP000219336"/>
    </source>
</evidence>
<dbReference type="SUPFAM" id="SSF48452">
    <property type="entry name" value="TPR-like"/>
    <property type="match status" value="1"/>
</dbReference>
<dbReference type="Proteomes" id="UP000219336">
    <property type="component" value="Unassembled WGS sequence"/>
</dbReference>
<dbReference type="InterPro" id="IPR032698">
    <property type="entry name" value="SirB1_N"/>
</dbReference>
<dbReference type="PANTHER" id="PTHR31350">
    <property type="entry name" value="SI:DKEY-261L7.2"/>
    <property type="match status" value="1"/>
</dbReference>